<sequence>MGAGASSQNASSIDTILSKSALIGRAFAALTFPDLYRIQDFHSSNAPPLIIEEAPALFSAIFGSSFGVITESSDPFGRTPSTSVIKIDSNSNSNNNSRGNSEGEEEERKLEEEEEDEDVRKRRNTRRRSGPTQIFSVENVIGELNSEPVPKLGEPGLTDDGTQFAVIVGNDRVVLDSVTEPNDDGWTPLHACCHSFTTSEAAMLLIDEVTRLKGELDLKTRAGPGAYSKGWTALHMACAYGLERVAKKLMEEGADCNTSNSVDMTPLLETAYRGYHNIAKMLIEHGADVSYLPDKDRFRGAPFCRPHPHTALGEVRKLRSEATRMRSSSNQDAARCGFPELCSTLLQNGSNINEKNEMGWTPLHEACYTNQFACVKFLMMEGADATVKTDHGALPYQLAVTSSIRNYIKEIGGNGSVPEVDEPFSSMLFGSALGTGFAFSFGMDDDDDDSDEDDKDDPDYVEIGGEDDGEEGGFEFDDTDDEGMGGGGGGKGARGGDEEEEEEMINKGGLLGDLPSLTPKKSPKHADEDQSSSKKKKKKSAKKEKKKKKDKKKVSTSNYDDIPIADVPAKYLCEISRKILKKPVITPNEHVFEEKHIQDWFKKQGSVCPIEGVPLAERELMRHKELKTEVAHWVDDYFKSHSPAKKMAAGVGGDLDEGLTERRAGAGEDNNDNDELYDF</sequence>
<dbReference type="Pfam" id="PF04564">
    <property type="entry name" value="U-box"/>
    <property type="match status" value="1"/>
</dbReference>
<dbReference type="InterPro" id="IPR036770">
    <property type="entry name" value="Ankyrin_rpt-contain_sf"/>
</dbReference>
<feature type="repeat" description="ANK" evidence="3">
    <location>
        <begin position="229"/>
        <end position="261"/>
    </location>
</feature>
<gene>
    <name evidence="6" type="ORF">TL16_g10762</name>
</gene>
<dbReference type="Proteomes" id="UP001162640">
    <property type="component" value="Unassembled WGS sequence"/>
</dbReference>
<feature type="compositionally biased region" description="Acidic residues" evidence="4">
    <location>
        <begin position="443"/>
        <end position="483"/>
    </location>
</feature>
<dbReference type="PROSITE" id="PS50297">
    <property type="entry name" value="ANK_REP_REGION"/>
    <property type="match status" value="3"/>
</dbReference>
<comment type="caution">
    <text evidence="6">The sequence shown here is derived from an EMBL/GenBank/DDBJ whole genome shotgun (WGS) entry which is preliminary data.</text>
</comment>
<feature type="compositionally biased region" description="Basic residues" evidence="4">
    <location>
        <begin position="533"/>
        <end position="554"/>
    </location>
</feature>
<evidence type="ECO:0000256" key="3">
    <source>
        <dbReference type="PROSITE-ProRule" id="PRU00023"/>
    </source>
</evidence>
<protein>
    <recommendedName>
        <fullName evidence="5">U-box domain-containing protein</fullName>
    </recommendedName>
</protein>
<reference evidence="7" key="1">
    <citation type="journal article" date="2023" name="Commun. Biol.">
        <title>Genome analysis of Parmales, the sister group of diatoms, reveals the evolutionary specialization of diatoms from phago-mixotrophs to photoautotrophs.</title>
        <authorList>
            <person name="Ban H."/>
            <person name="Sato S."/>
            <person name="Yoshikawa S."/>
            <person name="Yamada K."/>
            <person name="Nakamura Y."/>
            <person name="Ichinomiya M."/>
            <person name="Sato N."/>
            <person name="Blanc-Mathieu R."/>
            <person name="Endo H."/>
            <person name="Kuwata A."/>
            <person name="Ogata H."/>
        </authorList>
    </citation>
    <scope>NUCLEOTIDE SEQUENCE [LARGE SCALE GENOMIC DNA]</scope>
</reference>
<dbReference type="EMBL" id="BLQM01000389">
    <property type="protein sequence ID" value="GMH87140.1"/>
    <property type="molecule type" value="Genomic_DNA"/>
</dbReference>
<feature type="repeat" description="ANK" evidence="3">
    <location>
        <begin position="358"/>
        <end position="390"/>
    </location>
</feature>
<accession>A0A9W7ERC4</accession>
<proteinExistence type="predicted"/>
<evidence type="ECO:0000256" key="4">
    <source>
        <dbReference type="SAM" id="MobiDB-lite"/>
    </source>
</evidence>
<dbReference type="PRINTS" id="PR01415">
    <property type="entry name" value="ANKYRIN"/>
</dbReference>
<feature type="compositionally biased region" description="Acidic residues" evidence="4">
    <location>
        <begin position="669"/>
        <end position="679"/>
    </location>
</feature>
<name>A0A9W7ERC4_9STRA</name>
<dbReference type="SUPFAM" id="SSF57850">
    <property type="entry name" value="RING/U-box"/>
    <property type="match status" value="1"/>
</dbReference>
<dbReference type="SUPFAM" id="SSF48403">
    <property type="entry name" value="Ankyrin repeat"/>
    <property type="match status" value="1"/>
</dbReference>
<dbReference type="AlphaFoldDB" id="A0A9W7ERC4"/>
<dbReference type="Pfam" id="PF12796">
    <property type="entry name" value="Ank_2"/>
    <property type="match status" value="2"/>
</dbReference>
<feature type="region of interest" description="Disordered" evidence="4">
    <location>
        <begin position="440"/>
        <end position="558"/>
    </location>
</feature>
<keyword evidence="2 3" id="KW-0040">ANK repeat</keyword>
<dbReference type="SMART" id="SM00248">
    <property type="entry name" value="ANK"/>
    <property type="match status" value="5"/>
</dbReference>
<organism evidence="6 7">
    <name type="scientific">Triparma laevis f. inornata</name>
    <dbReference type="NCBI Taxonomy" id="1714386"/>
    <lineage>
        <taxon>Eukaryota</taxon>
        <taxon>Sar</taxon>
        <taxon>Stramenopiles</taxon>
        <taxon>Ochrophyta</taxon>
        <taxon>Bolidophyceae</taxon>
        <taxon>Parmales</taxon>
        <taxon>Triparmaceae</taxon>
        <taxon>Triparma</taxon>
    </lineage>
</organism>
<dbReference type="PROSITE" id="PS50088">
    <property type="entry name" value="ANK_REPEAT"/>
    <property type="match status" value="3"/>
</dbReference>
<dbReference type="InterPro" id="IPR003613">
    <property type="entry name" value="Ubox_domain"/>
</dbReference>
<dbReference type="InterPro" id="IPR002110">
    <property type="entry name" value="Ankyrin_rpt"/>
</dbReference>
<evidence type="ECO:0000256" key="1">
    <source>
        <dbReference type="ARBA" id="ARBA00022737"/>
    </source>
</evidence>
<feature type="compositionally biased region" description="Gly residues" evidence="4">
    <location>
        <begin position="484"/>
        <end position="493"/>
    </location>
</feature>
<dbReference type="Gene3D" id="3.30.40.10">
    <property type="entry name" value="Zinc/RING finger domain, C3HC4 (zinc finger)"/>
    <property type="match status" value="1"/>
</dbReference>
<feature type="compositionally biased region" description="Low complexity" evidence="4">
    <location>
        <begin position="89"/>
        <end position="100"/>
    </location>
</feature>
<feature type="region of interest" description="Disordered" evidence="4">
    <location>
        <begin position="73"/>
        <end position="134"/>
    </location>
</feature>
<feature type="repeat" description="ANK" evidence="3">
    <location>
        <begin position="262"/>
        <end position="294"/>
    </location>
</feature>
<dbReference type="GO" id="GO:0004842">
    <property type="term" value="F:ubiquitin-protein transferase activity"/>
    <property type="evidence" value="ECO:0007669"/>
    <property type="project" value="InterPro"/>
</dbReference>
<dbReference type="PANTHER" id="PTHR24198:SF165">
    <property type="entry name" value="ANKYRIN REPEAT-CONTAINING PROTEIN-RELATED"/>
    <property type="match status" value="1"/>
</dbReference>
<dbReference type="InterPro" id="IPR013083">
    <property type="entry name" value="Znf_RING/FYVE/PHD"/>
</dbReference>
<evidence type="ECO:0000313" key="6">
    <source>
        <dbReference type="EMBL" id="GMH87140.1"/>
    </source>
</evidence>
<evidence type="ECO:0000256" key="2">
    <source>
        <dbReference type="ARBA" id="ARBA00023043"/>
    </source>
</evidence>
<feature type="region of interest" description="Disordered" evidence="4">
    <location>
        <begin position="648"/>
        <end position="679"/>
    </location>
</feature>
<feature type="domain" description="U-box" evidence="5">
    <location>
        <begin position="570"/>
        <end position="633"/>
    </location>
</feature>
<evidence type="ECO:0000313" key="7">
    <source>
        <dbReference type="Proteomes" id="UP001162640"/>
    </source>
</evidence>
<dbReference type="GO" id="GO:0016567">
    <property type="term" value="P:protein ubiquitination"/>
    <property type="evidence" value="ECO:0007669"/>
    <property type="project" value="InterPro"/>
</dbReference>
<keyword evidence="1" id="KW-0677">Repeat</keyword>
<dbReference type="SMART" id="SM00504">
    <property type="entry name" value="Ubox"/>
    <property type="match status" value="1"/>
</dbReference>
<dbReference type="PANTHER" id="PTHR24198">
    <property type="entry name" value="ANKYRIN REPEAT AND PROTEIN KINASE DOMAIN-CONTAINING PROTEIN"/>
    <property type="match status" value="1"/>
</dbReference>
<evidence type="ECO:0000259" key="5">
    <source>
        <dbReference type="SMART" id="SM00504"/>
    </source>
</evidence>
<dbReference type="Gene3D" id="1.25.40.20">
    <property type="entry name" value="Ankyrin repeat-containing domain"/>
    <property type="match status" value="2"/>
</dbReference>